<comment type="similarity">
    <text evidence="1">Belongs to the short-chain dehydrogenases/reductases (SDR) family.</text>
</comment>
<sequence>MGATFSQFFFLPEPPITSKNCPDQHGRVFIVTGGYSGIGFELCSILYKRNATVYIAGRSDAKGFDAISNIQKTHPDSSGRLEFLLMDMSDLASVKSGAEKFLSQQEKLDVLVNNAGIMLKGSKDPQHNQKHIATNCVGPCLLYKLLLPVLTKTATSATTASVRVTWAGSIAIEVNAPKPGGMTLDDTGKPNDVDELTSYGQSKVGNAFLARRYAKDTPQNGVVHVCFNPGNLRSNLQRHWNGLDITLMKKMLFFPTVYGAYTELWATIAPEITPDKSGSYIYPWGRFGKLPAATEASLKEPSEGGTGLAARFVAWCEKQTEPYL</sequence>
<dbReference type="PANTHER" id="PTHR24320">
    <property type="entry name" value="RETINOL DEHYDROGENASE"/>
    <property type="match status" value="1"/>
</dbReference>
<accession>A0A6A6SKT6</accession>
<dbReference type="SUPFAM" id="SSF51735">
    <property type="entry name" value="NAD(P)-binding Rossmann-fold domains"/>
    <property type="match status" value="1"/>
</dbReference>
<organism evidence="4 5">
    <name type="scientific">Lophiostoma macrostomum CBS 122681</name>
    <dbReference type="NCBI Taxonomy" id="1314788"/>
    <lineage>
        <taxon>Eukaryota</taxon>
        <taxon>Fungi</taxon>
        <taxon>Dikarya</taxon>
        <taxon>Ascomycota</taxon>
        <taxon>Pezizomycotina</taxon>
        <taxon>Dothideomycetes</taxon>
        <taxon>Pleosporomycetidae</taxon>
        <taxon>Pleosporales</taxon>
        <taxon>Lophiostomataceae</taxon>
        <taxon>Lophiostoma</taxon>
    </lineage>
</organism>
<dbReference type="EMBL" id="MU004550">
    <property type="protein sequence ID" value="KAF2648230.1"/>
    <property type="molecule type" value="Genomic_DNA"/>
</dbReference>
<dbReference type="PANTHER" id="PTHR24320:SF236">
    <property type="entry name" value="SHORT-CHAIN DEHYDROGENASE-RELATED"/>
    <property type="match status" value="1"/>
</dbReference>
<dbReference type="InterPro" id="IPR036291">
    <property type="entry name" value="NAD(P)-bd_dom_sf"/>
</dbReference>
<protein>
    <submittedName>
        <fullName evidence="4">NAD(P)-binding protein</fullName>
    </submittedName>
</protein>
<dbReference type="InterPro" id="IPR002347">
    <property type="entry name" value="SDR_fam"/>
</dbReference>
<dbReference type="Pfam" id="PF00106">
    <property type="entry name" value="adh_short"/>
    <property type="match status" value="1"/>
</dbReference>
<dbReference type="Proteomes" id="UP000799324">
    <property type="component" value="Unassembled WGS sequence"/>
</dbReference>
<evidence type="ECO:0000256" key="1">
    <source>
        <dbReference type="ARBA" id="ARBA00006484"/>
    </source>
</evidence>
<evidence type="ECO:0000256" key="3">
    <source>
        <dbReference type="ARBA" id="ARBA00023002"/>
    </source>
</evidence>
<evidence type="ECO:0000313" key="5">
    <source>
        <dbReference type="Proteomes" id="UP000799324"/>
    </source>
</evidence>
<dbReference type="AlphaFoldDB" id="A0A6A6SKT6"/>
<reference evidence="4" key="1">
    <citation type="journal article" date="2020" name="Stud. Mycol.">
        <title>101 Dothideomycetes genomes: a test case for predicting lifestyles and emergence of pathogens.</title>
        <authorList>
            <person name="Haridas S."/>
            <person name="Albert R."/>
            <person name="Binder M."/>
            <person name="Bloem J."/>
            <person name="Labutti K."/>
            <person name="Salamov A."/>
            <person name="Andreopoulos B."/>
            <person name="Baker S."/>
            <person name="Barry K."/>
            <person name="Bills G."/>
            <person name="Bluhm B."/>
            <person name="Cannon C."/>
            <person name="Castanera R."/>
            <person name="Culley D."/>
            <person name="Daum C."/>
            <person name="Ezra D."/>
            <person name="Gonzalez J."/>
            <person name="Henrissat B."/>
            <person name="Kuo A."/>
            <person name="Liang C."/>
            <person name="Lipzen A."/>
            <person name="Lutzoni F."/>
            <person name="Magnuson J."/>
            <person name="Mondo S."/>
            <person name="Nolan M."/>
            <person name="Ohm R."/>
            <person name="Pangilinan J."/>
            <person name="Park H.-J."/>
            <person name="Ramirez L."/>
            <person name="Alfaro M."/>
            <person name="Sun H."/>
            <person name="Tritt A."/>
            <person name="Yoshinaga Y."/>
            <person name="Zwiers L.-H."/>
            <person name="Turgeon B."/>
            <person name="Goodwin S."/>
            <person name="Spatafora J."/>
            <person name="Crous P."/>
            <person name="Grigoriev I."/>
        </authorList>
    </citation>
    <scope>NUCLEOTIDE SEQUENCE</scope>
    <source>
        <strain evidence="4">CBS 122681</strain>
    </source>
</reference>
<dbReference type="PRINTS" id="PR00081">
    <property type="entry name" value="GDHRDH"/>
</dbReference>
<keyword evidence="5" id="KW-1185">Reference proteome</keyword>
<evidence type="ECO:0000313" key="4">
    <source>
        <dbReference type="EMBL" id="KAF2648230.1"/>
    </source>
</evidence>
<proteinExistence type="inferred from homology"/>
<name>A0A6A6SKT6_9PLEO</name>
<dbReference type="Gene3D" id="3.40.50.720">
    <property type="entry name" value="NAD(P)-binding Rossmann-like Domain"/>
    <property type="match status" value="1"/>
</dbReference>
<evidence type="ECO:0000256" key="2">
    <source>
        <dbReference type="ARBA" id="ARBA00022857"/>
    </source>
</evidence>
<dbReference type="OrthoDB" id="191139at2759"/>
<keyword evidence="2" id="KW-0521">NADP</keyword>
<gene>
    <name evidence="4" type="ORF">K491DRAFT_670965</name>
</gene>
<keyword evidence="3" id="KW-0560">Oxidoreductase</keyword>
<dbReference type="GO" id="GO:0016491">
    <property type="term" value="F:oxidoreductase activity"/>
    <property type="evidence" value="ECO:0007669"/>
    <property type="project" value="UniProtKB-KW"/>
</dbReference>